<sequence length="18" mass="1967">ELGKPELDLPEVDEVGLD</sequence>
<reference evidence="1" key="1">
    <citation type="journal article" date="2019" name="Sci. Rep.">
        <title>Draft genome of Tanacetum cinerariifolium, the natural source of mosquito coil.</title>
        <authorList>
            <person name="Yamashiro T."/>
            <person name="Shiraishi A."/>
            <person name="Satake H."/>
            <person name="Nakayama K."/>
        </authorList>
    </citation>
    <scope>NUCLEOTIDE SEQUENCE</scope>
</reference>
<comment type="caution">
    <text evidence="1">The sequence shown here is derived from an EMBL/GenBank/DDBJ whole genome shotgun (WGS) entry which is preliminary data.</text>
</comment>
<gene>
    <name evidence="1" type="ORF">Tci_879383</name>
</gene>
<protein>
    <submittedName>
        <fullName evidence="1">Uncharacterized protein</fullName>
    </submittedName>
</protein>
<evidence type="ECO:0000313" key="1">
    <source>
        <dbReference type="EMBL" id="GFD07414.1"/>
    </source>
</evidence>
<dbReference type="AlphaFoldDB" id="A0A699TG09"/>
<proteinExistence type="predicted"/>
<name>A0A699TG09_TANCI</name>
<organism evidence="1">
    <name type="scientific">Tanacetum cinerariifolium</name>
    <name type="common">Dalmatian daisy</name>
    <name type="synonym">Chrysanthemum cinerariifolium</name>
    <dbReference type="NCBI Taxonomy" id="118510"/>
    <lineage>
        <taxon>Eukaryota</taxon>
        <taxon>Viridiplantae</taxon>
        <taxon>Streptophyta</taxon>
        <taxon>Embryophyta</taxon>
        <taxon>Tracheophyta</taxon>
        <taxon>Spermatophyta</taxon>
        <taxon>Magnoliopsida</taxon>
        <taxon>eudicotyledons</taxon>
        <taxon>Gunneridae</taxon>
        <taxon>Pentapetalae</taxon>
        <taxon>asterids</taxon>
        <taxon>campanulids</taxon>
        <taxon>Asterales</taxon>
        <taxon>Asteraceae</taxon>
        <taxon>Asteroideae</taxon>
        <taxon>Anthemideae</taxon>
        <taxon>Anthemidinae</taxon>
        <taxon>Tanacetum</taxon>
    </lineage>
</organism>
<dbReference type="EMBL" id="BKCJ011231392">
    <property type="protein sequence ID" value="GFD07414.1"/>
    <property type="molecule type" value="Genomic_DNA"/>
</dbReference>
<feature type="non-terminal residue" evidence="1">
    <location>
        <position position="1"/>
    </location>
</feature>
<accession>A0A699TG09</accession>